<gene>
    <name evidence="1" type="ORF">B0F87_111105</name>
</gene>
<dbReference type="CDD" id="cd02440">
    <property type="entry name" value="AdoMet_MTases"/>
    <property type="match status" value="1"/>
</dbReference>
<protein>
    <submittedName>
        <fullName evidence="1">Methyltransferase family protein</fullName>
    </submittedName>
</protein>
<dbReference type="AlphaFoldDB" id="A0A2S6H9L0"/>
<dbReference type="GO" id="GO:0008168">
    <property type="term" value="F:methyltransferase activity"/>
    <property type="evidence" value="ECO:0007669"/>
    <property type="project" value="UniProtKB-KW"/>
</dbReference>
<evidence type="ECO:0000313" key="1">
    <source>
        <dbReference type="EMBL" id="PPK74174.1"/>
    </source>
</evidence>
<dbReference type="PANTHER" id="PTHR43861:SF6">
    <property type="entry name" value="METHYLTRANSFERASE TYPE 11"/>
    <property type="match status" value="1"/>
</dbReference>
<dbReference type="PANTHER" id="PTHR43861">
    <property type="entry name" value="TRANS-ACONITATE 2-METHYLTRANSFERASE-RELATED"/>
    <property type="match status" value="1"/>
</dbReference>
<dbReference type="SUPFAM" id="SSF53335">
    <property type="entry name" value="S-adenosyl-L-methionine-dependent methyltransferases"/>
    <property type="match status" value="1"/>
</dbReference>
<proteinExistence type="predicted"/>
<reference evidence="1 2" key="1">
    <citation type="submission" date="2018-02" db="EMBL/GenBank/DDBJ databases">
        <title>Subsurface microbial communities from deep shales in Ohio and West Virginia, USA.</title>
        <authorList>
            <person name="Wrighton K."/>
        </authorList>
    </citation>
    <scope>NUCLEOTIDE SEQUENCE [LARGE SCALE GENOMIC DNA]</scope>
    <source>
        <strain evidence="1 2">OWC-DMM</strain>
    </source>
</reference>
<dbReference type="Gene3D" id="3.40.50.150">
    <property type="entry name" value="Vaccinia Virus protein VP39"/>
    <property type="match status" value="1"/>
</dbReference>
<dbReference type="Proteomes" id="UP000240010">
    <property type="component" value="Unassembled WGS sequence"/>
</dbReference>
<comment type="caution">
    <text evidence="1">The sequence shown here is derived from an EMBL/GenBank/DDBJ whole genome shotgun (WGS) entry which is preliminary data.</text>
</comment>
<dbReference type="EMBL" id="PTIZ01000011">
    <property type="protein sequence ID" value="PPK74174.1"/>
    <property type="molecule type" value="Genomic_DNA"/>
</dbReference>
<evidence type="ECO:0000313" key="2">
    <source>
        <dbReference type="Proteomes" id="UP000240010"/>
    </source>
</evidence>
<name>A0A2S6H9L0_9GAMM</name>
<dbReference type="GO" id="GO:0032259">
    <property type="term" value="P:methylation"/>
    <property type="evidence" value="ECO:0007669"/>
    <property type="project" value="UniProtKB-KW"/>
</dbReference>
<keyword evidence="1" id="KW-0489">Methyltransferase</keyword>
<sequence length="276" mass="31409">MSDNAQYTVVDGIKCFSPEVASSYADYPDGGFDLTDKNEESSFWVRSRNRLFKSIVYDQMAPTGKTKFLEIGCGTGNFIQQIVENGNLEITGSEIYLKGLLYAKKNLPNVDFIQFDVTQGDIGEKFDLIVAFDVIEHIENDVAAITNINRMLHKGGGLIMTVPQHMFLWSRLDEIVKHKRRYSRRDLVTKLQENGFDISSTTSFLFVLFPLMLISRMIDKGHDQSQSDEVALEKRVKFSNVLNWIFDLFMRIDEALIRLGVSLPFGGTLVVIARKR</sequence>
<keyword evidence="1" id="KW-0808">Transferase</keyword>
<dbReference type="Pfam" id="PF13489">
    <property type="entry name" value="Methyltransf_23"/>
    <property type="match status" value="1"/>
</dbReference>
<dbReference type="RefSeq" id="WP_104430047.1">
    <property type="nucleotide sequence ID" value="NZ_PTIZ01000011.1"/>
</dbReference>
<accession>A0A2S6H9L0</accession>
<dbReference type="InterPro" id="IPR029063">
    <property type="entry name" value="SAM-dependent_MTases_sf"/>
</dbReference>
<organism evidence="1 2">
    <name type="scientific">Methylobacter tundripaludum</name>
    <dbReference type="NCBI Taxonomy" id="173365"/>
    <lineage>
        <taxon>Bacteria</taxon>
        <taxon>Pseudomonadati</taxon>
        <taxon>Pseudomonadota</taxon>
        <taxon>Gammaproteobacteria</taxon>
        <taxon>Methylococcales</taxon>
        <taxon>Methylococcaceae</taxon>
        <taxon>Methylobacter</taxon>
    </lineage>
</organism>